<feature type="transmembrane region" description="Helical" evidence="10">
    <location>
        <begin position="7"/>
        <end position="24"/>
    </location>
</feature>
<proteinExistence type="predicted"/>
<dbReference type="PIRSF" id="PIRSF037434">
    <property type="entry name" value="STHK_ChrS"/>
    <property type="match status" value="1"/>
</dbReference>
<feature type="transmembrane region" description="Helical" evidence="10">
    <location>
        <begin position="127"/>
        <end position="148"/>
    </location>
</feature>
<dbReference type="KEGG" id="lyd:D7I47_07695"/>
<dbReference type="GO" id="GO:0000155">
    <property type="term" value="F:phosphorelay sensor kinase activity"/>
    <property type="evidence" value="ECO:0007669"/>
    <property type="project" value="InterPro"/>
</dbReference>
<dbReference type="Pfam" id="PF02518">
    <property type="entry name" value="HATPase_c"/>
    <property type="match status" value="1"/>
</dbReference>
<dbReference type="Pfam" id="PF07730">
    <property type="entry name" value="HisKA_3"/>
    <property type="match status" value="1"/>
</dbReference>
<keyword evidence="4" id="KW-0808">Transferase</keyword>
<gene>
    <name evidence="12" type="ORF">D7I47_07695</name>
</gene>
<dbReference type="InterPro" id="IPR011712">
    <property type="entry name" value="Sig_transdc_His_kin_sub3_dim/P"/>
</dbReference>
<organism evidence="12 13">
    <name type="scientific">Protaetiibacter intestinalis</name>
    <dbReference type="NCBI Taxonomy" id="2419774"/>
    <lineage>
        <taxon>Bacteria</taxon>
        <taxon>Bacillati</taxon>
        <taxon>Actinomycetota</taxon>
        <taxon>Actinomycetes</taxon>
        <taxon>Micrococcales</taxon>
        <taxon>Microbacteriaceae</taxon>
        <taxon>Protaetiibacter</taxon>
    </lineage>
</organism>
<feature type="transmembrane region" description="Helical" evidence="10">
    <location>
        <begin position="30"/>
        <end position="50"/>
    </location>
</feature>
<name>A0A387BAI3_9MICO</name>
<feature type="transmembrane region" description="Helical" evidence="10">
    <location>
        <begin position="57"/>
        <end position="74"/>
    </location>
</feature>
<reference evidence="13" key="1">
    <citation type="submission" date="2018-09" db="EMBL/GenBank/DDBJ databases">
        <title>Genome sequencing of strain 2DFWR-13.</title>
        <authorList>
            <person name="Heo J."/>
            <person name="Kim S.-J."/>
            <person name="Kwon S.-W."/>
        </authorList>
    </citation>
    <scope>NUCLEOTIDE SEQUENCE [LARGE SCALE GENOMIC DNA]</scope>
    <source>
        <strain evidence="13">2DFWR-13</strain>
    </source>
</reference>
<keyword evidence="6 12" id="KW-0418">Kinase</keyword>
<keyword evidence="10" id="KW-1133">Transmembrane helix</keyword>
<dbReference type="AlphaFoldDB" id="A0A387BAI3"/>
<dbReference type="GO" id="GO:0005524">
    <property type="term" value="F:ATP binding"/>
    <property type="evidence" value="ECO:0007669"/>
    <property type="project" value="UniProtKB-KW"/>
</dbReference>
<keyword evidence="13" id="KW-1185">Reference proteome</keyword>
<feature type="domain" description="Histidine kinase/HSP90-like ATPase" evidence="11">
    <location>
        <begin position="287"/>
        <end position="378"/>
    </location>
</feature>
<dbReference type="Proteomes" id="UP000278886">
    <property type="component" value="Chromosome"/>
</dbReference>
<evidence type="ECO:0000259" key="11">
    <source>
        <dbReference type="SMART" id="SM00387"/>
    </source>
</evidence>
<feature type="transmembrane region" description="Helical" evidence="10">
    <location>
        <begin position="103"/>
        <end position="121"/>
    </location>
</feature>
<evidence type="ECO:0000256" key="5">
    <source>
        <dbReference type="ARBA" id="ARBA00022741"/>
    </source>
</evidence>
<dbReference type="CDD" id="cd16917">
    <property type="entry name" value="HATPase_UhpB-NarQ-NarX-like"/>
    <property type="match status" value="1"/>
</dbReference>
<evidence type="ECO:0000256" key="2">
    <source>
        <dbReference type="ARBA" id="ARBA00012438"/>
    </source>
</evidence>
<dbReference type="Gene3D" id="3.30.565.10">
    <property type="entry name" value="Histidine kinase-like ATPase, C-terminal domain"/>
    <property type="match status" value="1"/>
</dbReference>
<dbReference type="SUPFAM" id="SSF55874">
    <property type="entry name" value="ATPase domain of HSP90 chaperone/DNA topoisomerase II/histidine kinase"/>
    <property type="match status" value="1"/>
</dbReference>
<protein>
    <recommendedName>
        <fullName evidence="2">histidine kinase</fullName>
        <ecNumber evidence="2">2.7.13.3</ecNumber>
    </recommendedName>
</protein>
<dbReference type="Gene3D" id="1.20.5.1930">
    <property type="match status" value="1"/>
</dbReference>
<evidence type="ECO:0000256" key="3">
    <source>
        <dbReference type="ARBA" id="ARBA00022553"/>
    </source>
</evidence>
<dbReference type="InterPro" id="IPR003594">
    <property type="entry name" value="HATPase_dom"/>
</dbReference>
<keyword evidence="10" id="KW-0812">Transmembrane</keyword>
<keyword evidence="9" id="KW-0175">Coiled coil</keyword>
<evidence type="ECO:0000256" key="9">
    <source>
        <dbReference type="SAM" id="Coils"/>
    </source>
</evidence>
<dbReference type="EMBL" id="CP032630">
    <property type="protein sequence ID" value="AYF98146.1"/>
    <property type="molecule type" value="Genomic_DNA"/>
</dbReference>
<keyword evidence="10" id="KW-0472">Membrane</keyword>
<evidence type="ECO:0000256" key="7">
    <source>
        <dbReference type="ARBA" id="ARBA00022840"/>
    </source>
</evidence>
<keyword evidence="7" id="KW-0067">ATP-binding</keyword>
<evidence type="ECO:0000256" key="1">
    <source>
        <dbReference type="ARBA" id="ARBA00000085"/>
    </source>
</evidence>
<evidence type="ECO:0000256" key="6">
    <source>
        <dbReference type="ARBA" id="ARBA00022777"/>
    </source>
</evidence>
<dbReference type="EC" id="2.7.13.3" evidence="2"/>
<evidence type="ECO:0000313" key="13">
    <source>
        <dbReference type="Proteomes" id="UP000278886"/>
    </source>
</evidence>
<dbReference type="GO" id="GO:0046983">
    <property type="term" value="F:protein dimerization activity"/>
    <property type="evidence" value="ECO:0007669"/>
    <property type="project" value="InterPro"/>
</dbReference>
<dbReference type="OrthoDB" id="144293at2"/>
<dbReference type="InterPro" id="IPR017205">
    <property type="entry name" value="Sig_transdc_His_kinase_ChrS"/>
</dbReference>
<sequence>MLRSRWWLAVLATATIAPVVFLLVGGAPAASIATGAGVGAGYAIAFLLLFRHTSEGNAPAIALTALTVLFAGALTALEPMFAISQALAYPLAWVLARGRGPAIVASAAVAVAVGAGFFVSIPGPDAWQAVLVSQVVSFGFAIIMGTWISRIASLGEEKARLLDELTAAQDELGRLHRDAGVTSERARMSREVHDTVAQSLTGLVLLAQRARREAASGAVDDETLELIETGARDALAETRALVAAAAPVELATGGIGEALERLAERFERETRIRVTAATSLAAPLDRDAEVVLLRCAQEGLANVRKHSRAGSARLELVADAREARLRVADDGRGFASDAEPGGFGLAGLRERLALAGGTLEVDGTPGATAIVATLPIGGAA</sequence>
<dbReference type="InterPro" id="IPR050482">
    <property type="entry name" value="Sensor_HK_TwoCompSys"/>
</dbReference>
<feature type="coiled-coil region" evidence="9">
    <location>
        <begin position="151"/>
        <end position="178"/>
    </location>
</feature>
<evidence type="ECO:0000313" key="12">
    <source>
        <dbReference type="EMBL" id="AYF98146.1"/>
    </source>
</evidence>
<keyword evidence="8" id="KW-0902">Two-component regulatory system</keyword>
<evidence type="ECO:0000256" key="8">
    <source>
        <dbReference type="ARBA" id="ARBA00023012"/>
    </source>
</evidence>
<comment type="catalytic activity">
    <reaction evidence="1">
        <text>ATP + protein L-histidine = ADP + protein N-phospho-L-histidine.</text>
        <dbReference type="EC" id="2.7.13.3"/>
    </reaction>
</comment>
<keyword evidence="3" id="KW-0597">Phosphoprotein</keyword>
<dbReference type="GO" id="GO:0016020">
    <property type="term" value="C:membrane"/>
    <property type="evidence" value="ECO:0007669"/>
    <property type="project" value="InterPro"/>
</dbReference>
<dbReference type="PANTHER" id="PTHR24421">
    <property type="entry name" value="NITRATE/NITRITE SENSOR PROTEIN NARX-RELATED"/>
    <property type="match status" value="1"/>
</dbReference>
<evidence type="ECO:0000256" key="10">
    <source>
        <dbReference type="SAM" id="Phobius"/>
    </source>
</evidence>
<dbReference type="InterPro" id="IPR036890">
    <property type="entry name" value="HATPase_C_sf"/>
</dbReference>
<keyword evidence="5" id="KW-0547">Nucleotide-binding</keyword>
<dbReference type="SMART" id="SM00387">
    <property type="entry name" value="HATPase_c"/>
    <property type="match status" value="1"/>
</dbReference>
<accession>A0A387BAI3</accession>
<dbReference type="PANTHER" id="PTHR24421:SF10">
    <property type="entry name" value="NITRATE_NITRITE SENSOR PROTEIN NARQ"/>
    <property type="match status" value="1"/>
</dbReference>
<evidence type="ECO:0000256" key="4">
    <source>
        <dbReference type="ARBA" id="ARBA00022679"/>
    </source>
</evidence>
<dbReference type="RefSeq" id="WP_120762493.1">
    <property type="nucleotide sequence ID" value="NZ_CP032630.1"/>
</dbReference>